<accession>A0ABM9XM78</accession>
<protein>
    <recommendedName>
        <fullName evidence="4">AP2 domain protein</fullName>
    </recommendedName>
</protein>
<dbReference type="Proteomes" id="UP000006237">
    <property type="component" value="Unassembled WGS sequence"/>
</dbReference>
<dbReference type="EMBL" id="ACHF01000118">
    <property type="protein sequence ID" value="EEI62257.1"/>
    <property type="molecule type" value="Genomic_DNA"/>
</dbReference>
<evidence type="ECO:0000313" key="2">
    <source>
        <dbReference type="EMBL" id="EEI62257.1"/>
    </source>
</evidence>
<evidence type="ECO:0000313" key="3">
    <source>
        <dbReference type="Proteomes" id="UP000006237"/>
    </source>
</evidence>
<proteinExistence type="predicted"/>
<reference evidence="2 3" key="1">
    <citation type="submission" date="2009-01" db="EMBL/GenBank/DDBJ databases">
        <authorList>
            <person name="Qin X."/>
            <person name="Bachman B."/>
            <person name="Battles P."/>
            <person name="Bell A."/>
            <person name="Bess C."/>
            <person name="Bickham C."/>
            <person name="Chaboub L."/>
            <person name="Chen D."/>
            <person name="Coyle M."/>
            <person name="Deiros D.R."/>
            <person name="Dinh H."/>
            <person name="Forbes L."/>
            <person name="Fowler G."/>
            <person name="Francisco L."/>
            <person name="Fu Q."/>
            <person name="Gubbala S."/>
            <person name="Hale W."/>
            <person name="Han Y."/>
            <person name="Hemphill L."/>
            <person name="Highlander S.K."/>
            <person name="Hirani K."/>
            <person name="Hogues M."/>
            <person name="Jackson L."/>
            <person name="Jakkamsetti A."/>
            <person name="Javaid M."/>
            <person name="Jiang H."/>
            <person name="Korchina V."/>
            <person name="Kovar C."/>
            <person name="Lara F."/>
            <person name="Lee S."/>
            <person name="Mata R."/>
            <person name="Mathew T."/>
            <person name="Moen C."/>
            <person name="Morales K."/>
            <person name="Munidasa M."/>
            <person name="Nazareth L."/>
            <person name="Ngo R."/>
            <person name="Nguyen L."/>
            <person name="Okwuonu G."/>
            <person name="Ongeri F."/>
            <person name="Patil S."/>
            <person name="Petrosino J."/>
            <person name="Pham C."/>
            <person name="Pham P."/>
            <person name="Pu L.-L."/>
            <person name="Puazo M."/>
            <person name="Raj R."/>
            <person name="Reid J."/>
            <person name="Rouhana J."/>
            <person name="Saada N."/>
            <person name="Shang Y."/>
            <person name="Simmons D."/>
            <person name="Thornton R."/>
            <person name="Warren J."/>
            <person name="Weissenberger G."/>
            <person name="Zhang J."/>
            <person name="Zhang L."/>
            <person name="Zhou C."/>
            <person name="Zhu D."/>
            <person name="Muzny D."/>
            <person name="Worley K."/>
            <person name="Gibbs R."/>
        </authorList>
    </citation>
    <scope>NUCLEOTIDE SEQUENCE [LARGE SCALE GENOMIC DNA]</scope>
    <source>
        <strain evidence="2 3">ATCC 51866</strain>
    </source>
</reference>
<gene>
    <name evidence="2" type="ORF">HMPREF0293_2382</name>
</gene>
<feature type="region of interest" description="Disordered" evidence="1">
    <location>
        <begin position="56"/>
        <end position="109"/>
    </location>
</feature>
<comment type="caution">
    <text evidence="2">The sequence shown here is derived from an EMBL/GenBank/DDBJ whole genome shotgun (WGS) entry which is preliminary data.</text>
</comment>
<keyword evidence="3" id="KW-1185">Reference proteome</keyword>
<evidence type="ECO:0000256" key="1">
    <source>
        <dbReference type="SAM" id="MobiDB-lite"/>
    </source>
</evidence>
<name>A0ABM9XM78_9CORY</name>
<organism evidence="2 3">
    <name type="scientific">Corynebacterium glucuronolyticum ATCC 51866</name>
    <dbReference type="NCBI Taxonomy" id="548478"/>
    <lineage>
        <taxon>Bacteria</taxon>
        <taxon>Bacillati</taxon>
        <taxon>Actinomycetota</taxon>
        <taxon>Actinomycetes</taxon>
        <taxon>Mycobacteriales</taxon>
        <taxon>Corynebacteriaceae</taxon>
        <taxon>Corynebacterium</taxon>
    </lineage>
</organism>
<sequence>MSRQPFTVPEYTATTNELGCVRGKPGNLGRIPINPKREDDQFMSDKWYYNVETGEVQQGKQASWDNRMGPYDTEGEARQALSIAAERTKEADQQDETDDNWGKPPAWEK</sequence>
<evidence type="ECO:0008006" key="4">
    <source>
        <dbReference type="Google" id="ProtNLM"/>
    </source>
</evidence>